<feature type="transmembrane region" description="Helical" evidence="1">
    <location>
        <begin position="67"/>
        <end position="86"/>
    </location>
</feature>
<feature type="transmembrane region" description="Helical" evidence="1">
    <location>
        <begin position="92"/>
        <end position="112"/>
    </location>
</feature>
<proteinExistence type="predicted"/>
<keyword evidence="1" id="KW-1133">Transmembrane helix</keyword>
<keyword evidence="3" id="KW-1185">Reference proteome</keyword>
<dbReference type="KEGG" id="sdyn:Mal52_02400"/>
<dbReference type="OrthoDB" id="212706at2"/>
<dbReference type="EMBL" id="CP036276">
    <property type="protein sequence ID" value="QDU41786.1"/>
    <property type="molecule type" value="Genomic_DNA"/>
</dbReference>
<protein>
    <submittedName>
        <fullName evidence="2">Uncharacterized protein</fullName>
    </submittedName>
</protein>
<keyword evidence="1" id="KW-0472">Membrane</keyword>
<organism evidence="2 3">
    <name type="scientific">Symmachiella dynata</name>
    <dbReference type="NCBI Taxonomy" id="2527995"/>
    <lineage>
        <taxon>Bacteria</taxon>
        <taxon>Pseudomonadati</taxon>
        <taxon>Planctomycetota</taxon>
        <taxon>Planctomycetia</taxon>
        <taxon>Planctomycetales</taxon>
        <taxon>Planctomycetaceae</taxon>
        <taxon>Symmachiella</taxon>
    </lineage>
</organism>
<keyword evidence="1" id="KW-0812">Transmembrane</keyword>
<sequence>MNTPFEDLEYLADYLPDEGEAMLVSRRDGELVCEPFAQETGREGIADPEFYGRLIQASERLSMQSTLPLWVCLISCFWGCVALHVITGIGWAGAFFDIGLVMMALMGGYCWIRYRHQNMFRQEIRPMLEREIRRRSLQKYAVIGAIRQHPEMRSLMDELSLWTEEGRTTKY</sequence>
<reference evidence="2 3" key="1">
    <citation type="submission" date="2019-02" db="EMBL/GenBank/DDBJ databases">
        <title>Deep-cultivation of Planctomycetes and their phenomic and genomic characterization uncovers novel biology.</title>
        <authorList>
            <person name="Wiegand S."/>
            <person name="Jogler M."/>
            <person name="Boedeker C."/>
            <person name="Pinto D."/>
            <person name="Vollmers J."/>
            <person name="Rivas-Marin E."/>
            <person name="Kohn T."/>
            <person name="Peeters S.H."/>
            <person name="Heuer A."/>
            <person name="Rast P."/>
            <person name="Oberbeckmann S."/>
            <person name="Bunk B."/>
            <person name="Jeske O."/>
            <person name="Meyerdierks A."/>
            <person name="Storesund J.E."/>
            <person name="Kallscheuer N."/>
            <person name="Luecker S."/>
            <person name="Lage O.M."/>
            <person name="Pohl T."/>
            <person name="Merkel B.J."/>
            <person name="Hornburger P."/>
            <person name="Mueller R.-W."/>
            <person name="Bruemmer F."/>
            <person name="Labrenz M."/>
            <person name="Spormann A.M."/>
            <person name="Op den Camp H."/>
            <person name="Overmann J."/>
            <person name="Amann R."/>
            <person name="Jetten M.S.M."/>
            <person name="Mascher T."/>
            <person name="Medema M.H."/>
            <person name="Devos D.P."/>
            <person name="Kaster A.-K."/>
            <person name="Ovreas L."/>
            <person name="Rohde M."/>
            <person name="Galperin M.Y."/>
            <person name="Jogler C."/>
        </authorList>
    </citation>
    <scope>NUCLEOTIDE SEQUENCE [LARGE SCALE GENOMIC DNA]</scope>
    <source>
        <strain evidence="2 3">Mal52</strain>
    </source>
</reference>
<evidence type="ECO:0000313" key="3">
    <source>
        <dbReference type="Proteomes" id="UP000319383"/>
    </source>
</evidence>
<evidence type="ECO:0000313" key="2">
    <source>
        <dbReference type="EMBL" id="QDU41786.1"/>
    </source>
</evidence>
<accession>A0A517ZH28</accession>
<gene>
    <name evidence="2" type="ORF">Mal52_02400</name>
</gene>
<dbReference type="Proteomes" id="UP000319383">
    <property type="component" value="Chromosome"/>
</dbReference>
<dbReference type="RefSeq" id="WP_145373779.1">
    <property type="nucleotide sequence ID" value="NZ_CAXBED010000103.1"/>
</dbReference>
<dbReference type="AlphaFoldDB" id="A0A517ZH28"/>
<evidence type="ECO:0000256" key="1">
    <source>
        <dbReference type="SAM" id="Phobius"/>
    </source>
</evidence>
<name>A0A517ZH28_9PLAN</name>